<proteinExistence type="predicted"/>
<feature type="region of interest" description="Disordered" evidence="1">
    <location>
        <begin position="1"/>
        <end position="21"/>
    </location>
</feature>
<gene>
    <name evidence="2" type="ORF">SAMN04488691_103234</name>
</gene>
<evidence type="ECO:0000256" key="1">
    <source>
        <dbReference type="SAM" id="MobiDB-lite"/>
    </source>
</evidence>
<evidence type="ECO:0000313" key="2">
    <source>
        <dbReference type="EMBL" id="SEL20154.1"/>
    </source>
</evidence>
<dbReference type="Pfam" id="PF20314">
    <property type="entry name" value="DUF6610"/>
    <property type="match status" value="1"/>
</dbReference>
<protein>
    <submittedName>
        <fullName evidence="2">Uncharacterized protein</fullName>
    </submittedName>
</protein>
<dbReference type="RefSeq" id="WP_074793262.1">
    <property type="nucleotide sequence ID" value="NZ_FOAD01000003.1"/>
</dbReference>
<reference evidence="2 3" key="1">
    <citation type="submission" date="2016-10" db="EMBL/GenBank/DDBJ databases">
        <authorList>
            <person name="de Groot N.N."/>
        </authorList>
    </citation>
    <scope>NUCLEOTIDE SEQUENCE [LARGE SCALE GENOMIC DNA]</scope>
    <source>
        <strain evidence="2 3">CDM_5</strain>
    </source>
</reference>
<dbReference type="AlphaFoldDB" id="A0A1H7N9K7"/>
<evidence type="ECO:0000313" key="3">
    <source>
        <dbReference type="Proteomes" id="UP000183894"/>
    </source>
</evidence>
<dbReference type="EMBL" id="FOAD01000003">
    <property type="protein sequence ID" value="SEL20154.1"/>
    <property type="molecule type" value="Genomic_DNA"/>
</dbReference>
<name>A0A1H7N9K7_HALLR</name>
<sequence length="289" mass="33361">MSIQQRLPVGDTSVPSSNQRERDVVFTARGSSAATEAVWRAGALIGYESMNYRPPDRFEVDFVDWPFSKLKEQAVPDVEGAWERHLKTVKSERPKYAVAPDDDENSLGWEWVIECADRLDEYATTVIVVPKMHHPTDVPSRFRVGLPCQERYGPSPHPWTAYRNVREVHLLGGSPLKQIQARKYGVPVESADTTSPLTAAKWMDYFDGSGWSSLPEERSDYYECINRSYRNLRKALNPDRKIWSPYWRNRVEDWKQEFRETHPDADCWGPNDSIPHPGHYGWDDVANTY</sequence>
<dbReference type="InterPro" id="IPR046718">
    <property type="entry name" value="DUF6610"/>
</dbReference>
<organism evidence="2 3">
    <name type="scientific">Haloferax larsenii</name>
    <dbReference type="NCBI Taxonomy" id="302484"/>
    <lineage>
        <taxon>Archaea</taxon>
        <taxon>Methanobacteriati</taxon>
        <taxon>Methanobacteriota</taxon>
        <taxon>Stenosarchaea group</taxon>
        <taxon>Halobacteria</taxon>
        <taxon>Halobacteriales</taxon>
        <taxon>Haloferacaceae</taxon>
        <taxon>Haloferax</taxon>
    </lineage>
</organism>
<accession>A0A1H7N9K7</accession>
<dbReference type="Proteomes" id="UP000183894">
    <property type="component" value="Unassembled WGS sequence"/>
</dbReference>